<dbReference type="InterPro" id="IPR036291">
    <property type="entry name" value="NAD(P)-bd_dom_sf"/>
</dbReference>
<dbReference type="InterPro" id="IPR020904">
    <property type="entry name" value="Sc_DH/Rdtase_CS"/>
</dbReference>
<comment type="caution">
    <text evidence="5">The sequence shown here is derived from an EMBL/GenBank/DDBJ whole genome shotgun (WGS) entry which is preliminary data.</text>
</comment>
<evidence type="ECO:0000256" key="1">
    <source>
        <dbReference type="ARBA" id="ARBA00006484"/>
    </source>
</evidence>
<dbReference type="Proteomes" id="UP000635335">
    <property type="component" value="Unassembled WGS sequence"/>
</dbReference>
<dbReference type="InterPro" id="IPR057326">
    <property type="entry name" value="KR_dom"/>
</dbReference>
<dbReference type="PANTHER" id="PTHR44196">
    <property type="entry name" value="DEHYDROGENASE/REDUCTASE SDR FAMILY MEMBER 7B"/>
    <property type="match status" value="1"/>
</dbReference>
<feature type="domain" description="Ketoreductase" evidence="4">
    <location>
        <begin position="9"/>
        <end position="194"/>
    </location>
</feature>
<name>A0ABS0LZ76_9GAMM</name>
<dbReference type="SUPFAM" id="SSF51735">
    <property type="entry name" value="NAD(P)-binding Rossmann-fold domains"/>
    <property type="match status" value="1"/>
</dbReference>
<dbReference type="PANTHER" id="PTHR44196:SF1">
    <property type="entry name" value="DEHYDROGENASE_REDUCTASE SDR FAMILY MEMBER 7B"/>
    <property type="match status" value="1"/>
</dbReference>
<keyword evidence="6" id="KW-1185">Reference proteome</keyword>
<protein>
    <submittedName>
        <fullName evidence="5">SDR family oxidoreductase</fullName>
    </submittedName>
</protein>
<proteinExistence type="inferred from homology"/>
<evidence type="ECO:0000259" key="4">
    <source>
        <dbReference type="SMART" id="SM00822"/>
    </source>
</evidence>
<keyword evidence="2" id="KW-0560">Oxidoreductase</keyword>
<evidence type="ECO:0000313" key="6">
    <source>
        <dbReference type="Proteomes" id="UP000635335"/>
    </source>
</evidence>
<accession>A0ABS0LZ76</accession>
<organism evidence="5 6">
    <name type="scientific">Serratia surfactantfaciens</name>
    <dbReference type="NCBI Taxonomy" id="2741499"/>
    <lineage>
        <taxon>Bacteria</taxon>
        <taxon>Pseudomonadati</taxon>
        <taxon>Pseudomonadota</taxon>
        <taxon>Gammaproteobacteria</taxon>
        <taxon>Enterobacterales</taxon>
        <taxon>Yersiniaceae</taxon>
        <taxon>Serratia</taxon>
    </lineage>
</organism>
<evidence type="ECO:0000256" key="3">
    <source>
        <dbReference type="RuleBase" id="RU000363"/>
    </source>
</evidence>
<dbReference type="Gene3D" id="3.40.50.720">
    <property type="entry name" value="NAD(P)-binding Rossmann-like Domain"/>
    <property type="match status" value="1"/>
</dbReference>
<dbReference type="PRINTS" id="PR00081">
    <property type="entry name" value="GDHRDH"/>
</dbReference>
<sequence length="244" mass="26098">MEMNSLSGKVAVITGASSGIGEAAARRLVAEGVSVVLVARRKERIESLAAELGGAAVAFDADVADLAQVRSLFNRVKSRFGGVDLLFNNAGMGIFGRFEESSPEGWQEQINANMYGVLNCSYEAIPLMKNRPGAMISTVSSVGGKSSAPNWAVYCATKFAVRGFCDGLRQELAEAGIRVSLIHPGAVHTEWGHNVSADMMRERRDAIQALMPDDVARALVYSFAQPPGVLLDDIVIRPSLQLTL</sequence>
<dbReference type="SMART" id="SM00822">
    <property type="entry name" value="PKS_KR"/>
    <property type="match status" value="1"/>
</dbReference>
<dbReference type="PROSITE" id="PS00061">
    <property type="entry name" value="ADH_SHORT"/>
    <property type="match status" value="1"/>
</dbReference>
<dbReference type="InterPro" id="IPR002347">
    <property type="entry name" value="SDR_fam"/>
</dbReference>
<reference evidence="5 6" key="1">
    <citation type="submission" date="2020-11" db="EMBL/GenBank/DDBJ databases">
        <title>Enhanced detection system for hospital associated transmission using whole genome sequencing surveillance.</title>
        <authorList>
            <person name="Harrison L.H."/>
            <person name="Van Tyne D."/>
            <person name="Marsh J.W."/>
            <person name="Griffith M.P."/>
            <person name="Snyder D.J."/>
            <person name="Cooper V.S."/>
            <person name="Mustapha M."/>
        </authorList>
    </citation>
    <scope>NUCLEOTIDE SEQUENCE [LARGE SCALE GENOMIC DNA]</scope>
    <source>
        <strain evidence="5 6">SER00227</strain>
    </source>
</reference>
<evidence type="ECO:0000256" key="2">
    <source>
        <dbReference type="ARBA" id="ARBA00023002"/>
    </source>
</evidence>
<evidence type="ECO:0000313" key="5">
    <source>
        <dbReference type="EMBL" id="MBH1920622.1"/>
    </source>
</evidence>
<dbReference type="PRINTS" id="PR00080">
    <property type="entry name" value="SDRFAMILY"/>
</dbReference>
<gene>
    <name evidence="5" type="ORF">I5U16_10740</name>
</gene>
<dbReference type="Pfam" id="PF00106">
    <property type="entry name" value="adh_short"/>
    <property type="match status" value="1"/>
</dbReference>
<dbReference type="EMBL" id="JADUMB010000003">
    <property type="protein sequence ID" value="MBH1920622.1"/>
    <property type="molecule type" value="Genomic_DNA"/>
</dbReference>
<comment type="similarity">
    <text evidence="1 3">Belongs to the short-chain dehydrogenases/reductases (SDR) family.</text>
</comment>